<reference evidence="9 10" key="1">
    <citation type="journal article" date="2023" name="Sci. Data">
        <title>Genome assembly of the Korean intertidal mud-creeper Batillaria attramentaria.</title>
        <authorList>
            <person name="Patra A.K."/>
            <person name="Ho P.T."/>
            <person name="Jun S."/>
            <person name="Lee S.J."/>
            <person name="Kim Y."/>
            <person name="Won Y.J."/>
        </authorList>
    </citation>
    <scope>NUCLEOTIDE SEQUENCE [LARGE SCALE GENOMIC DNA]</scope>
    <source>
        <strain evidence="9">Wonlab-2016</strain>
    </source>
</reference>
<dbReference type="PANTHER" id="PTHR12198">
    <property type="entry name" value="HOMEOBOX PROTEIN PROSPERO/PROX-1/CEH-26"/>
    <property type="match status" value="1"/>
</dbReference>
<dbReference type="SUPFAM" id="SSF46689">
    <property type="entry name" value="Homeodomain-like"/>
    <property type="match status" value="1"/>
</dbReference>
<accession>A0ABD0M0V4</accession>
<comment type="caution">
    <text evidence="9">The sequence shown here is derived from an EMBL/GenBank/DDBJ whole genome shotgun (WGS) entry which is preliminary data.</text>
</comment>
<evidence type="ECO:0000313" key="9">
    <source>
        <dbReference type="EMBL" id="KAK7505549.1"/>
    </source>
</evidence>
<evidence type="ECO:0000256" key="4">
    <source>
        <dbReference type="ARBA" id="ARBA00023155"/>
    </source>
</evidence>
<keyword evidence="3" id="KW-0238">DNA-binding</keyword>
<dbReference type="EMBL" id="JACVVK020000010">
    <property type="protein sequence ID" value="KAK7505549.1"/>
    <property type="molecule type" value="Genomic_DNA"/>
</dbReference>
<name>A0ABD0M0V4_9CAEN</name>
<feature type="compositionally biased region" description="Basic and acidic residues" evidence="7">
    <location>
        <begin position="1"/>
        <end position="19"/>
    </location>
</feature>
<evidence type="ECO:0000256" key="6">
    <source>
        <dbReference type="ARBA" id="ARBA00023242"/>
    </source>
</evidence>
<keyword evidence="6" id="KW-0539">Nucleus</keyword>
<gene>
    <name evidence="9" type="ORF">BaRGS_00003294</name>
</gene>
<dbReference type="GO" id="GO:0005634">
    <property type="term" value="C:nucleus"/>
    <property type="evidence" value="ECO:0007669"/>
    <property type="project" value="UniProtKB-SubCell"/>
</dbReference>
<feature type="domain" description="Prospero" evidence="8">
    <location>
        <begin position="1"/>
        <end position="185"/>
    </location>
</feature>
<keyword evidence="2" id="KW-0805">Transcription regulation</keyword>
<keyword evidence="4" id="KW-0371">Homeobox</keyword>
<protein>
    <recommendedName>
        <fullName evidence="8">Prospero domain-containing protein</fullName>
    </recommendedName>
</protein>
<proteinExistence type="predicted"/>
<dbReference type="AlphaFoldDB" id="A0ABD0M0V4"/>
<evidence type="ECO:0000313" key="10">
    <source>
        <dbReference type="Proteomes" id="UP001519460"/>
    </source>
</evidence>
<dbReference type="PANTHER" id="PTHR12198:SF0">
    <property type="entry name" value="HOMEOBOX PROTEIN PROSPERO"/>
    <property type="match status" value="1"/>
</dbReference>
<dbReference type="InterPro" id="IPR039350">
    <property type="entry name" value="Prospero_homeodomain"/>
</dbReference>
<evidence type="ECO:0000256" key="3">
    <source>
        <dbReference type="ARBA" id="ARBA00023125"/>
    </source>
</evidence>
<sequence>DFTIHSTHDPPENDRDSGRPKCHGAVPRSGGSGCEGFGLVGWARAGEIGVIITSCLARIVELIVRGDDLRSQMVAQKLEFFYIQMEKYARQAVADGCKHADDLFVNRDSELFRHLNLHYNRNNQIEAPESFRVTVESTLREFFRAIFNKKDLESSWKKAIYKVIARMDEQLPEFFKAPNWMDQLGEVP</sequence>
<evidence type="ECO:0000256" key="5">
    <source>
        <dbReference type="ARBA" id="ARBA00023163"/>
    </source>
</evidence>
<dbReference type="Pfam" id="PF05044">
    <property type="entry name" value="HPD"/>
    <property type="match status" value="1"/>
</dbReference>
<dbReference type="GO" id="GO:0048468">
    <property type="term" value="P:cell development"/>
    <property type="evidence" value="ECO:0007669"/>
    <property type="project" value="UniProtKB-ARBA"/>
</dbReference>
<organism evidence="9 10">
    <name type="scientific">Batillaria attramentaria</name>
    <dbReference type="NCBI Taxonomy" id="370345"/>
    <lineage>
        <taxon>Eukaryota</taxon>
        <taxon>Metazoa</taxon>
        <taxon>Spiralia</taxon>
        <taxon>Lophotrochozoa</taxon>
        <taxon>Mollusca</taxon>
        <taxon>Gastropoda</taxon>
        <taxon>Caenogastropoda</taxon>
        <taxon>Sorbeoconcha</taxon>
        <taxon>Cerithioidea</taxon>
        <taxon>Batillariidae</taxon>
        <taxon>Batillaria</taxon>
    </lineage>
</organism>
<evidence type="ECO:0000256" key="2">
    <source>
        <dbReference type="ARBA" id="ARBA00023015"/>
    </source>
</evidence>
<dbReference type="GO" id="GO:0003677">
    <property type="term" value="F:DNA binding"/>
    <property type="evidence" value="ECO:0007669"/>
    <property type="project" value="UniProtKB-KW"/>
</dbReference>
<comment type="subcellular location">
    <subcellularLocation>
        <location evidence="1">Nucleus</location>
    </subcellularLocation>
</comment>
<dbReference type="InterPro" id="IPR009057">
    <property type="entry name" value="Homeodomain-like_sf"/>
</dbReference>
<evidence type="ECO:0000256" key="1">
    <source>
        <dbReference type="ARBA" id="ARBA00004123"/>
    </source>
</evidence>
<dbReference type="InterPro" id="IPR023082">
    <property type="entry name" value="Homeo_prospero_dom"/>
</dbReference>
<dbReference type="PROSITE" id="PS51818">
    <property type="entry name" value="HOMEO_PROSPERO"/>
    <property type="match status" value="1"/>
</dbReference>
<dbReference type="Gene3D" id="1.10.10.500">
    <property type="entry name" value="Homeo-prospero domain"/>
    <property type="match status" value="1"/>
</dbReference>
<evidence type="ECO:0000256" key="7">
    <source>
        <dbReference type="SAM" id="MobiDB-lite"/>
    </source>
</evidence>
<dbReference type="Proteomes" id="UP001519460">
    <property type="component" value="Unassembled WGS sequence"/>
</dbReference>
<evidence type="ECO:0000259" key="8">
    <source>
        <dbReference type="PROSITE" id="PS51818"/>
    </source>
</evidence>
<keyword evidence="10" id="KW-1185">Reference proteome</keyword>
<feature type="region of interest" description="Disordered" evidence="7">
    <location>
        <begin position="1"/>
        <end position="30"/>
    </location>
</feature>
<feature type="non-terminal residue" evidence="9">
    <location>
        <position position="1"/>
    </location>
</feature>
<dbReference type="InterPro" id="IPR037131">
    <property type="entry name" value="Homeo_prospero_dom_sf"/>
</dbReference>
<keyword evidence="5" id="KW-0804">Transcription</keyword>
<dbReference type="GO" id="GO:0007399">
    <property type="term" value="P:nervous system development"/>
    <property type="evidence" value="ECO:0007669"/>
    <property type="project" value="UniProtKB-ARBA"/>
</dbReference>